<dbReference type="NCBIfam" id="TIGR00215">
    <property type="entry name" value="lpxB"/>
    <property type="match status" value="1"/>
</dbReference>
<dbReference type="InterPro" id="IPR003835">
    <property type="entry name" value="Glyco_trans_19"/>
</dbReference>
<sequence>MYGAQLIGALRRRDPLVSFFGVGGDRMRAAGCETVVDAKDLAVVGITEILGHLPKIYGLYQRLIREADRRRPDLAIVIDSPAFNWRVARQMKQRGVSTVYYVAPQFWAWRQKRVRLLRDYIDKALVIFPFEEQFYRDRGVDATFVGHPLAELPHPTIERADYAAQFQLDSTKSWITLMPGSRVKEVRMNLPTMLESAAQLGPDYEFLLPVAPTLDREFLRSLIGEKVAELKKTHSPKITLVPDALPALWHSRAGIVASGTATVEAAMMATPFVMVYRVSPLTYLLGKPRVKVPRFAMVNLIAEEEVVPELVQHDFTAANVVAQMKEILSDGPARDRMLEGLARVKARLRASPGGSGTAQHPADRAAEIILSPQVQP</sequence>
<comment type="function">
    <text evidence="1">Condensation of UDP-2,3-diacylglucosamine and 2,3-diacylglucosamine-1-phosphate to form lipid A disaccharide, a precursor of lipid A, a phosphorylated glycolipid that anchors the lipopolysaccharide to the outer membrane of the cell.</text>
</comment>
<keyword evidence="6 11" id="KW-0328">Glycosyltransferase</keyword>
<keyword evidence="4" id="KW-0444">Lipid biosynthesis</keyword>
<evidence type="ECO:0000256" key="8">
    <source>
        <dbReference type="ARBA" id="ARBA00023098"/>
    </source>
</evidence>
<evidence type="ECO:0000256" key="1">
    <source>
        <dbReference type="ARBA" id="ARBA00002056"/>
    </source>
</evidence>
<evidence type="ECO:0000256" key="5">
    <source>
        <dbReference type="ARBA" id="ARBA00022556"/>
    </source>
</evidence>
<dbReference type="Pfam" id="PF02684">
    <property type="entry name" value="LpxB"/>
    <property type="match status" value="1"/>
</dbReference>
<dbReference type="AlphaFoldDB" id="A0A2U3KWJ7"/>
<dbReference type="SUPFAM" id="SSF53756">
    <property type="entry name" value="UDP-Glycosyltransferase/glycogen phosphorylase"/>
    <property type="match status" value="1"/>
</dbReference>
<dbReference type="GO" id="GO:0008915">
    <property type="term" value="F:lipid-A-disaccharide synthase activity"/>
    <property type="evidence" value="ECO:0007669"/>
    <property type="project" value="UniProtKB-UniRule"/>
</dbReference>
<evidence type="ECO:0000256" key="7">
    <source>
        <dbReference type="ARBA" id="ARBA00022679"/>
    </source>
</evidence>
<evidence type="ECO:0000256" key="6">
    <source>
        <dbReference type="ARBA" id="ARBA00022676"/>
    </source>
</evidence>
<gene>
    <name evidence="11" type="primary">lpxB</name>
    <name evidence="11" type="ORF">SBA1_510003</name>
</gene>
<comment type="catalytic activity">
    <reaction evidence="9">
        <text>a lipid X + a UDP-2-N,3-O-bis[(3R)-3-hydroxyacyl]-alpha-D-glucosamine = a lipid A disaccharide + UDP + H(+)</text>
        <dbReference type="Rhea" id="RHEA:67828"/>
        <dbReference type="ChEBI" id="CHEBI:15378"/>
        <dbReference type="ChEBI" id="CHEBI:58223"/>
        <dbReference type="ChEBI" id="CHEBI:137748"/>
        <dbReference type="ChEBI" id="CHEBI:176338"/>
        <dbReference type="ChEBI" id="CHEBI:176343"/>
        <dbReference type="EC" id="2.4.1.182"/>
    </reaction>
</comment>
<dbReference type="EC" id="2.4.1.182" evidence="2 10"/>
<keyword evidence="5" id="KW-0441">Lipid A biosynthesis</keyword>
<evidence type="ECO:0000313" key="11">
    <source>
        <dbReference type="EMBL" id="SPF44066.1"/>
    </source>
</evidence>
<keyword evidence="7 11" id="KW-0808">Transferase</keyword>
<dbReference type="EMBL" id="OMOD01000146">
    <property type="protein sequence ID" value="SPF44066.1"/>
    <property type="molecule type" value="Genomic_DNA"/>
</dbReference>
<evidence type="ECO:0000313" key="12">
    <source>
        <dbReference type="Proteomes" id="UP000238701"/>
    </source>
</evidence>
<evidence type="ECO:0000256" key="10">
    <source>
        <dbReference type="NCBIfam" id="TIGR00215"/>
    </source>
</evidence>
<protein>
    <recommendedName>
        <fullName evidence="3 10">Lipid-A-disaccharide synthase</fullName>
        <ecNumber evidence="2 10">2.4.1.182</ecNumber>
    </recommendedName>
</protein>
<dbReference type="GO" id="GO:0005543">
    <property type="term" value="F:phospholipid binding"/>
    <property type="evidence" value="ECO:0007669"/>
    <property type="project" value="TreeGrafter"/>
</dbReference>
<name>A0A2U3KWJ7_9BACT</name>
<evidence type="ECO:0000256" key="2">
    <source>
        <dbReference type="ARBA" id="ARBA00012687"/>
    </source>
</evidence>
<proteinExistence type="predicted"/>
<dbReference type="Proteomes" id="UP000238701">
    <property type="component" value="Unassembled WGS sequence"/>
</dbReference>
<evidence type="ECO:0000256" key="3">
    <source>
        <dbReference type="ARBA" id="ARBA00020902"/>
    </source>
</evidence>
<dbReference type="OrthoDB" id="9801642at2"/>
<dbReference type="GO" id="GO:0016020">
    <property type="term" value="C:membrane"/>
    <property type="evidence" value="ECO:0007669"/>
    <property type="project" value="GOC"/>
</dbReference>
<keyword evidence="8" id="KW-0443">Lipid metabolism</keyword>
<evidence type="ECO:0000256" key="9">
    <source>
        <dbReference type="ARBA" id="ARBA00048975"/>
    </source>
</evidence>
<evidence type="ECO:0000256" key="4">
    <source>
        <dbReference type="ARBA" id="ARBA00022516"/>
    </source>
</evidence>
<dbReference type="GO" id="GO:0009245">
    <property type="term" value="P:lipid A biosynthetic process"/>
    <property type="evidence" value="ECO:0007669"/>
    <property type="project" value="UniProtKB-UniRule"/>
</dbReference>
<organism evidence="11 12">
    <name type="scientific">Candidatus Sulfotelmatobacter kueseliae</name>
    <dbReference type="NCBI Taxonomy" id="2042962"/>
    <lineage>
        <taxon>Bacteria</taxon>
        <taxon>Pseudomonadati</taxon>
        <taxon>Acidobacteriota</taxon>
        <taxon>Terriglobia</taxon>
        <taxon>Terriglobales</taxon>
        <taxon>Candidatus Korobacteraceae</taxon>
        <taxon>Candidatus Sulfotelmatobacter</taxon>
    </lineage>
</organism>
<dbReference type="PANTHER" id="PTHR30372:SF4">
    <property type="entry name" value="LIPID-A-DISACCHARIDE SYNTHASE, MITOCHONDRIAL-RELATED"/>
    <property type="match status" value="1"/>
</dbReference>
<reference evidence="12" key="1">
    <citation type="submission" date="2018-02" db="EMBL/GenBank/DDBJ databases">
        <authorList>
            <person name="Hausmann B."/>
        </authorList>
    </citation>
    <scope>NUCLEOTIDE SEQUENCE [LARGE SCALE GENOMIC DNA]</scope>
    <source>
        <strain evidence="12">Peat soil MAG SbA1</strain>
    </source>
</reference>
<dbReference type="PANTHER" id="PTHR30372">
    <property type="entry name" value="LIPID-A-DISACCHARIDE SYNTHASE"/>
    <property type="match status" value="1"/>
</dbReference>
<accession>A0A2U3KWJ7</accession>